<comment type="caution">
    <text evidence="2">The sequence shown here is derived from an EMBL/GenBank/DDBJ whole genome shotgun (WGS) entry which is preliminary data.</text>
</comment>
<organism evidence="2">
    <name type="scientific">mine drainage metagenome</name>
    <dbReference type="NCBI Taxonomy" id="410659"/>
    <lineage>
        <taxon>unclassified sequences</taxon>
        <taxon>metagenomes</taxon>
        <taxon>ecological metagenomes</taxon>
    </lineage>
</organism>
<evidence type="ECO:0000313" key="2">
    <source>
        <dbReference type="EMBL" id="OIR18637.1"/>
    </source>
</evidence>
<proteinExistence type="predicted"/>
<accession>A0A1J5TQP8</accession>
<gene>
    <name evidence="2" type="ORF">GALL_09760</name>
</gene>
<protein>
    <submittedName>
        <fullName evidence="2">Uncharacterized protein</fullName>
    </submittedName>
</protein>
<sequence>MNPASPDGTQLSFLSDARGPRPDPVTNARMALNVLQRLLEDNPAVTSQSAVLFKAIFPAAVAAAEFADRLPVTKTTLRQHLVNPAAAIMLRPPTRPDELAQMESLLEFVHRRLATPEDRARHEQQVGFLLGARNPELLITPDGMPSQLFGTDREDATLLFRPLLGEKGAKTAEALVEAYVLLRANNADVQAGIATFFWHHNTGSADAAHYIEGCSDGLARGYFKALLKLPQQQQEEIFSLINLQTFYAALGN</sequence>
<name>A0A1J5TQP8_9ZZZZ</name>
<dbReference type="AlphaFoldDB" id="A0A1J5TQP8"/>
<feature type="region of interest" description="Disordered" evidence="1">
    <location>
        <begin position="1"/>
        <end position="24"/>
    </location>
</feature>
<dbReference type="EMBL" id="MLJW01000002">
    <property type="protein sequence ID" value="OIR18637.1"/>
    <property type="molecule type" value="Genomic_DNA"/>
</dbReference>
<evidence type="ECO:0000256" key="1">
    <source>
        <dbReference type="SAM" id="MobiDB-lite"/>
    </source>
</evidence>
<reference evidence="2" key="1">
    <citation type="submission" date="2016-10" db="EMBL/GenBank/DDBJ databases">
        <title>Sequence of Gallionella enrichment culture.</title>
        <authorList>
            <person name="Poehlein A."/>
            <person name="Muehling M."/>
            <person name="Daniel R."/>
        </authorList>
    </citation>
    <scope>NUCLEOTIDE SEQUENCE</scope>
</reference>